<evidence type="ECO:0000313" key="2">
    <source>
        <dbReference type="Proteomes" id="UP000011761"/>
    </source>
</evidence>
<protein>
    <submittedName>
        <fullName evidence="1">Uncharacterized protein</fullName>
    </submittedName>
</protein>
<accession>M2N0H4</accession>
<gene>
    <name evidence="1" type="ORF">BAUCODRAFT_38502</name>
</gene>
<dbReference type="EMBL" id="KB445562">
    <property type="protein sequence ID" value="EMC92439.1"/>
    <property type="molecule type" value="Genomic_DNA"/>
</dbReference>
<dbReference type="AlphaFoldDB" id="M2N0H4"/>
<organism evidence="1 2">
    <name type="scientific">Baudoinia panamericana (strain UAMH 10762)</name>
    <name type="common">Angels' share fungus</name>
    <name type="synonym">Baudoinia compniacensis (strain UAMH 10762)</name>
    <dbReference type="NCBI Taxonomy" id="717646"/>
    <lineage>
        <taxon>Eukaryota</taxon>
        <taxon>Fungi</taxon>
        <taxon>Dikarya</taxon>
        <taxon>Ascomycota</taxon>
        <taxon>Pezizomycotina</taxon>
        <taxon>Dothideomycetes</taxon>
        <taxon>Dothideomycetidae</taxon>
        <taxon>Mycosphaerellales</taxon>
        <taxon>Teratosphaeriaceae</taxon>
        <taxon>Baudoinia</taxon>
    </lineage>
</organism>
<dbReference type="RefSeq" id="XP_007680409.1">
    <property type="nucleotide sequence ID" value="XM_007682219.1"/>
</dbReference>
<evidence type="ECO:0000313" key="1">
    <source>
        <dbReference type="EMBL" id="EMC92439.1"/>
    </source>
</evidence>
<dbReference type="HOGENOM" id="CLU_2830795_0_0_1"/>
<reference evidence="1 2" key="1">
    <citation type="journal article" date="2012" name="PLoS Pathog.">
        <title>Diverse lifestyles and strategies of plant pathogenesis encoded in the genomes of eighteen Dothideomycetes fungi.</title>
        <authorList>
            <person name="Ohm R.A."/>
            <person name="Feau N."/>
            <person name="Henrissat B."/>
            <person name="Schoch C.L."/>
            <person name="Horwitz B.A."/>
            <person name="Barry K.W."/>
            <person name="Condon B.J."/>
            <person name="Copeland A.C."/>
            <person name="Dhillon B."/>
            <person name="Glaser F."/>
            <person name="Hesse C.N."/>
            <person name="Kosti I."/>
            <person name="LaButti K."/>
            <person name="Lindquist E.A."/>
            <person name="Lucas S."/>
            <person name="Salamov A.A."/>
            <person name="Bradshaw R.E."/>
            <person name="Ciuffetti L."/>
            <person name="Hamelin R.C."/>
            <person name="Kema G.H.J."/>
            <person name="Lawrence C."/>
            <person name="Scott J.A."/>
            <person name="Spatafora J.W."/>
            <person name="Turgeon B.G."/>
            <person name="de Wit P.J.G.M."/>
            <person name="Zhong S."/>
            <person name="Goodwin S.B."/>
            <person name="Grigoriev I.V."/>
        </authorList>
    </citation>
    <scope>NUCLEOTIDE SEQUENCE [LARGE SCALE GENOMIC DNA]</scope>
    <source>
        <strain evidence="1 2">UAMH 10762</strain>
    </source>
</reference>
<sequence>MARAALLESSLFRERRNPFNYKSQIALRRSCQRTYGPSECQQDIEPVVDVRCSSDRIGTLPHTSSV</sequence>
<dbReference type="KEGG" id="bcom:BAUCODRAFT_38502"/>
<dbReference type="GeneID" id="19113544"/>
<keyword evidence="2" id="KW-1185">Reference proteome</keyword>
<dbReference type="Proteomes" id="UP000011761">
    <property type="component" value="Unassembled WGS sequence"/>
</dbReference>
<name>M2N0H4_BAUPA</name>
<proteinExistence type="predicted"/>